<dbReference type="AlphaFoldDB" id="A0A1X2HV80"/>
<dbReference type="SUPFAM" id="SSF51905">
    <property type="entry name" value="FAD/NAD(P)-binding domain"/>
    <property type="match status" value="1"/>
</dbReference>
<reference evidence="6 7" key="1">
    <citation type="submission" date="2016-07" db="EMBL/GenBank/DDBJ databases">
        <title>Pervasive Adenine N6-methylation of Active Genes in Fungi.</title>
        <authorList>
            <consortium name="DOE Joint Genome Institute"/>
            <person name="Mondo S.J."/>
            <person name="Dannebaum R.O."/>
            <person name="Kuo R.C."/>
            <person name="Labutti K."/>
            <person name="Haridas S."/>
            <person name="Kuo A."/>
            <person name="Salamov A."/>
            <person name="Ahrendt S.R."/>
            <person name="Lipzen A."/>
            <person name="Sullivan W."/>
            <person name="Andreopoulos W.B."/>
            <person name="Clum A."/>
            <person name="Lindquist E."/>
            <person name="Daum C."/>
            <person name="Ramamoorthy G.K."/>
            <person name="Gryganskyi A."/>
            <person name="Culley D."/>
            <person name="Magnuson J.K."/>
            <person name="James T.Y."/>
            <person name="O'Malley M.A."/>
            <person name="Stajich J.E."/>
            <person name="Spatafora J.W."/>
            <person name="Visel A."/>
            <person name="Grigoriev I.V."/>
        </authorList>
    </citation>
    <scope>NUCLEOTIDE SEQUENCE [LARGE SCALE GENOMIC DNA]</scope>
    <source>
        <strain evidence="6 7">NRRL 2496</strain>
    </source>
</reference>
<dbReference type="InParanoid" id="A0A1X2HV80"/>
<organism evidence="6 7">
    <name type="scientific">Syncephalastrum racemosum</name>
    <name type="common">Filamentous fungus</name>
    <dbReference type="NCBI Taxonomy" id="13706"/>
    <lineage>
        <taxon>Eukaryota</taxon>
        <taxon>Fungi</taxon>
        <taxon>Fungi incertae sedis</taxon>
        <taxon>Mucoromycota</taxon>
        <taxon>Mucoromycotina</taxon>
        <taxon>Mucoromycetes</taxon>
        <taxon>Mucorales</taxon>
        <taxon>Syncephalastraceae</taxon>
        <taxon>Syncephalastrum</taxon>
    </lineage>
</organism>
<dbReference type="InterPro" id="IPR027477">
    <property type="entry name" value="Succ_DH/fumarate_Rdtase_cat_sf"/>
</dbReference>
<evidence type="ECO:0000313" key="7">
    <source>
        <dbReference type="Proteomes" id="UP000242180"/>
    </source>
</evidence>
<dbReference type="GO" id="GO:0016491">
    <property type="term" value="F:oxidoreductase activity"/>
    <property type="evidence" value="ECO:0007669"/>
    <property type="project" value="UniProtKB-KW"/>
</dbReference>
<dbReference type="NCBIfam" id="NF006130">
    <property type="entry name" value="PRK08274.1"/>
    <property type="match status" value="1"/>
</dbReference>
<dbReference type="InterPro" id="IPR003953">
    <property type="entry name" value="FAD-dep_OxRdtase_2_FAD-bd"/>
</dbReference>
<dbReference type="SUPFAM" id="SSF56425">
    <property type="entry name" value="Succinate dehydrogenase/fumarate reductase flavoprotein, catalytic domain"/>
    <property type="match status" value="1"/>
</dbReference>
<accession>A0A1X2HV80</accession>
<dbReference type="InterPro" id="IPR050315">
    <property type="entry name" value="FAD-oxidoreductase_2"/>
</dbReference>
<feature type="domain" description="FAD-dependent oxidoreductase 2 FAD-binding" evidence="5">
    <location>
        <begin position="7"/>
        <end position="501"/>
    </location>
</feature>
<dbReference type="STRING" id="13706.A0A1X2HV80"/>
<comment type="cofactor">
    <cofactor evidence="1">
        <name>FAD</name>
        <dbReference type="ChEBI" id="CHEBI:57692"/>
    </cofactor>
</comment>
<evidence type="ECO:0000256" key="2">
    <source>
        <dbReference type="ARBA" id="ARBA00022630"/>
    </source>
</evidence>
<dbReference type="Gene3D" id="3.90.700.10">
    <property type="entry name" value="Succinate dehydrogenase/fumarate reductase flavoprotein, catalytic domain"/>
    <property type="match status" value="1"/>
</dbReference>
<proteinExistence type="predicted"/>
<dbReference type="Pfam" id="PF00890">
    <property type="entry name" value="FAD_binding_2"/>
    <property type="match status" value="1"/>
</dbReference>
<dbReference type="EMBL" id="MCGN01000001">
    <property type="protein sequence ID" value="ORZ03505.1"/>
    <property type="molecule type" value="Genomic_DNA"/>
</dbReference>
<sequence length="530" mass="57279">MSAQTWDVIVVGGGNAGFSAAIAAKQAGASRVLLIEKSEENTYPGGNSYFTAGAFRTVFQGLDDLLPILHNVDAETAKLIDMEPYKYEDFHGDLMRVTGGRADPTLAKVLVGESRATIDWLAKQVGIRFRLSFNRQAYKVNGRFKFWGGMVLSTVDGGKGMIEDYTKAAKRYGVEVQYGTAMTGLVTSPAKAQVQGVHVKRGAIKATLPAHAVILTCGGFESSAAMRAQYLGPNWDLAHVRGTPFNTGDGLVAAQRDVNAKAVGGWSSCHATCWDANTNPHQGDTVLTNQFTKSGYPLGLMLNLNGHRFVDEGMDFRNYTYAFFGKEIMKQPSGVVIQVWDSKSLPWLREEEYSDDVVEKITADTLEELAEKLAKPGRNTKAVLHDKKQFLNTIHEYNDAVKAHRMENPNVKWDPSVKDGLSTQSSRKQLALPKSNWALTVEEGPFVAVKITTGITFTFGGIAVDPTTANVIDTTSNPVQNLYAAGEMVGGVFYNNYPGGSGLMLGAILGRKAGISAASGKNASGTLSRL</sequence>
<dbReference type="Gene3D" id="3.50.50.60">
    <property type="entry name" value="FAD/NAD(P)-binding domain"/>
    <property type="match status" value="1"/>
</dbReference>
<keyword evidence="3" id="KW-0274">FAD</keyword>
<dbReference type="PANTHER" id="PTHR43400">
    <property type="entry name" value="FUMARATE REDUCTASE"/>
    <property type="match status" value="1"/>
</dbReference>
<dbReference type="OrthoDB" id="7777654at2759"/>
<evidence type="ECO:0000256" key="3">
    <source>
        <dbReference type="ARBA" id="ARBA00022827"/>
    </source>
</evidence>
<evidence type="ECO:0000313" key="6">
    <source>
        <dbReference type="EMBL" id="ORZ03505.1"/>
    </source>
</evidence>
<keyword evidence="2" id="KW-0285">Flavoprotein</keyword>
<dbReference type="PANTHER" id="PTHR43400:SF7">
    <property type="entry name" value="FAD-DEPENDENT OXIDOREDUCTASE 2 FAD BINDING DOMAIN-CONTAINING PROTEIN"/>
    <property type="match status" value="1"/>
</dbReference>
<keyword evidence="4" id="KW-0560">Oxidoreductase</keyword>
<gene>
    <name evidence="6" type="ORF">BCR43DRAFT_467120</name>
</gene>
<dbReference type="Proteomes" id="UP000242180">
    <property type="component" value="Unassembled WGS sequence"/>
</dbReference>
<dbReference type="OMA" id="WGGMSLK"/>
<comment type="caution">
    <text evidence="6">The sequence shown here is derived from an EMBL/GenBank/DDBJ whole genome shotgun (WGS) entry which is preliminary data.</text>
</comment>
<protein>
    <submittedName>
        <fullName evidence="6">FAD/NAD(P)-binding domain-containing protein</fullName>
    </submittedName>
</protein>
<evidence type="ECO:0000256" key="4">
    <source>
        <dbReference type="ARBA" id="ARBA00023002"/>
    </source>
</evidence>
<dbReference type="InterPro" id="IPR036188">
    <property type="entry name" value="FAD/NAD-bd_sf"/>
</dbReference>
<evidence type="ECO:0000256" key="1">
    <source>
        <dbReference type="ARBA" id="ARBA00001974"/>
    </source>
</evidence>
<keyword evidence="7" id="KW-1185">Reference proteome</keyword>
<name>A0A1X2HV80_SYNRA</name>
<evidence type="ECO:0000259" key="5">
    <source>
        <dbReference type="Pfam" id="PF00890"/>
    </source>
</evidence>